<protein>
    <recommendedName>
        <fullName evidence="4">Tetratricopeptide repeat-containing protein</fullName>
    </recommendedName>
</protein>
<keyword evidence="1" id="KW-0732">Signal</keyword>
<sequence>MKPVLALIVVLLLTGCSASSDESSERLTEEAVTLTAPSSDDAELRHSLGLLDEAIELEDEYLPARKQKIRVLVRLGALDAAAEEAKAVAELSGSPQDYFFQCMAREASEPEYKERQECYIEVSRRYESSFDEPETDINYVLALKLADSDQFESAAEQFLDSLTAEASRDLFEPLLRQSDRDQIISDLFYSSY</sequence>
<gene>
    <name evidence="2" type="ORF">GCM10007071_24500</name>
</gene>
<evidence type="ECO:0000256" key="1">
    <source>
        <dbReference type="SAM" id="SignalP"/>
    </source>
</evidence>
<proteinExistence type="predicted"/>
<dbReference type="PROSITE" id="PS51257">
    <property type="entry name" value="PROKAR_LIPOPROTEIN"/>
    <property type="match status" value="1"/>
</dbReference>
<dbReference type="RefSeq" id="WP_189576808.1">
    <property type="nucleotide sequence ID" value="NZ_BMXV01000005.1"/>
</dbReference>
<reference evidence="3" key="1">
    <citation type="journal article" date="2019" name="Int. J. Syst. Evol. Microbiol.">
        <title>The Global Catalogue of Microorganisms (GCM) 10K type strain sequencing project: providing services to taxonomists for standard genome sequencing and annotation.</title>
        <authorList>
            <consortium name="The Broad Institute Genomics Platform"/>
            <consortium name="The Broad Institute Genome Sequencing Center for Infectious Disease"/>
            <person name="Wu L."/>
            <person name="Ma J."/>
        </authorList>
    </citation>
    <scope>NUCLEOTIDE SEQUENCE [LARGE SCALE GENOMIC DNA]</scope>
    <source>
        <strain evidence="3">KCTC 22280</strain>
    </source>
</reference>
<name>A0ABQ3B3I3_9GAMM</name>
<accession>A0ABQ3B3I3</accession>
<dbReference type="EMBL" id="BMXV01000005">
    <property type="protein sequence ID" value="GGY76190.1"/>
    <property type="molecule type" value="Genomic_DNA"/>
</dbReference>
<dbReference type="Proteomes" id="UP000601597">
    <property type="component" value="Unassembled WGS sequence"/>
</dbReference>
<evidence type="ECO:0000313" key="3">
    <source>
        <dbReference type="Proteomes" id="UP000601597"/>
    </source>
</evidence>
<comment type="caution">
    <text evidence="2">The sequence shown here is derived from an EMBL/GenBank/DDBJ whole genome shotgun (WGS) entry which is preliminary data.</text>
</comment>
<organism evidence="2 3">
    <name type="scientific">Marinobacter zhanjiangensis</name>
    <dbReference type="NCBI Taxonomy" id="578215"/>
    <lineage>
        <taxon>Bacteria</taxon>
        <taxon>Pseudomonadati</taxon>
        <taxon>Pseudomonadota</taxon>
        <taxon>Gammaproteobacteria</taxon>
        <taxon>Pseudomonadales</taxon>
        <taxon>Marinobacteraceae</taxon>
        <taxon>Marinobacter</taxon>
    </lineage>
</organism>
<evidence type="ECO:0000313" key="2">
    <source>
        <dbReference type="EMBL" id="GGY76190.1"/>
    </source>
</evidence>
<evidence type="ECO:0008006" key="4">
    <source>
        <dbReference type="Google" id="ProtNLM"/>
    </source>
</evidence>
<keyword evidence="3" id="KW-1185">Reference proteome</keyword>
<feature type="signal peptide" evidence="1">
    <location>
        <begin position="1"/>
        <end position="20"/>
    </location>
</feature>
<feature type="chain" id="PRO_5046298374" description="Tetratricopeptide repeat-containing protein" evidence="1">
    <location>
        <begin position="21"/>
        <end position="192"/>
    </location>
</feature>